<protein>
    <submittedName>
        <fullName evidence="2">Uncharacterized protein</fullName>
    </submittedName>
</protein>
<proteinExistence type="predicted"/>
<dbReference type="EMBL" id="JASCZI010000120">
    <property type="protein sequence ID" value="MED6109002.1"/>
    <property type="molecule type" value="Genomic_DNA"/>
</dbReference>
<feature type="compositionally biased region" description="Polar residues" evidence="1">
    <location>
        <begin position="194"/>
        <end position="205"/>
    </location>
</feature>
<reference evidence="2 3" key="1">
    <citation type="journal article" date="2023" name="Plants (Basel)">
        <title>Bridging the Gap: Combining Genomics and Transcriptomics Approaches to Understand Stylosanthes scabra, an Orphan Legume from the Brazilian Caatinga.</title>
        <authorList>
            <person name="Ferreira-Neto J.R.C."/>
            <person name="da Silva M.D."/>
            <person name="Binneck E."/>
            <person name="de Melo N.F."/>
            <person name="da Silva R.H."/>
            <person name="de Melo A.L.T.M."/>
            <person name="Pandolfi V."/>
            <person name="Bustamante F.O."/>
            <person name="Brasileiro-Vidal A.C."/>
            <person name="Benko-Iseppon A.M."/>
        </authorList>
    </citation>
    <scope>NUCLEOTIDE SEQUENCE [LARGE SCALE GENOMIC DNA]</scope>
    <source>
        <tissue evidence="2">Leaves</tissue>
    </source>
</reference>
<gene>
    <name evidence="2" type="ORF">PIB30_029476</name>
</gene>
<sequence>MLKICLLRNHRKGIADLTATSSKDLLFKLRNFEVNRAKVAEERQNYGMQEVCSSAAQFEGKEGEFPLGEGKERELARKGKNKNVPNITSAQSKIKEGEIATTGINKPLTRLTATQGKLKEGDFGTKGMTKKDNLDEMGNDSKKEMIASNSKCKEGQHLLPKRIKTSVPKNLDFSFLQSTFDAIRGKANNMPPTMGQQQMNKNQGPQGEASGAAMNVTDSTKGDSTYVLQRKLDAIHKRNNTVLSTSVTQQRSLENSAQSVGYQGQHNNVQLTQEKIQERQEEFSLPSHAKKKKTRGHTSCANIYGRTMEQWEEVTFELGGPREEVTFELGGPVGPTAKSVSNLTSFAGTLGRNKRFVSLSYTNWHAVP</sequence>
<keyword evidence="3" id="KW-1185">Reference proteome</keyword>
<dbReference type="Proteomes" id="UP001341840">
    <property type="component" value="Unassembled WGS sequence"/>
</dbReference>
<evidence type="ECO:0000313" key="3">
    <source>
        <dbReference type="Proteomes" id="UP001341840"/>
    </source>
</evidence>
<accession>A0ABU6QBS7</accession>
<name>A0ABU6QBS7_9FABA</name>
<feature type="region of interest" description="Disordered" evidence="1">
    <location>
        <begin position="119"/>
        <end position="138"/>
    </location>
</feature>
<organism evidence="2 3">
    <name type="scientific">Stylosanthes scabra</name>
    <dbReference type="NCBI Taxonomy" id="79078"/>
    <lineage>
        <taxon>Eukaryota</taxon>
        <taxon>Viridiplantae</taxon>
        <taxon>Streptophyta</taxon>
        <taxon>Embryophyta</taxon>
        <taxon>Tracheophyta</taxon>
        <taxon>Spermatophyta</taxon>
        <taxon>Magnoliopsida</taxon>
        <taxon>eudicotyledons</taxon>
        <taxon>Gunneridae</taxon>
        <taxon>Pentapetalae</taxon>
        <taxon>rosids</taxon>
        <taxon>fabids</taxon>
        <taxon>Fabales</taxon>
        <taxon>Fabaceae</taxon>
        <taxon>Papilionoideae</taxon>
        <taxon>50 kb inversion clade</taxon>
        <taxon>dalbergioids sensu lato</taxon>
        <taxon>Dalbergieae</taxon>
        <taxon>Pterocarpus clade</taxon>
        <taxon>Stylosanthes</taxon>
    </lineage>
</organism>
<comment type="caution">
    <text evidence="2">The sequence shown here is derived from an EMBL/GenBank/DDBJ whole genome shotgun (WGS) entry which is preliminary data.</text>
</comment>
<feature type="region of interest" description="Disordered" evidence="1">
    <location>
        <begin position="194"/>
        <end position="218"/>
    </location>
</feature>
<evidence type="ECO:0000313" key="2">
    <source>
        <dbReference type="EMBL" id="MED6109002.1"/>
    </source>
</evidence>
<evidence type="ECO:0000256" key="1">
    <source>
        <dbReference type="SAM" id="MobiDB-lite"/>
    </source>
</evidence>